<organism evidence="4 5">
    <name type="scientific">Trichogramma brassicae</name>
    <dbReference type="NCBI Taxonomy" id="86971"/>
    <lineage>
        <taxon>Eukaryota</taxon>
        <taxon>Metazoa</taxon>
        <taxon>Ecdysozoa</taxon>
        <taxon>Arthropoda</taxon>
        <taxon>Hexapoda</taxon>
        <taxon>Insecta</taxon>
        <taxon>Pterygota</taxon>
        <taxon>Neoptera</taxon>
        <taxon>Endopterygota</taxon>
        <taxon>Hymenoptera</taxon>
        <taxon>Apocrita</taxon>
        <taxon>Proctotrupomorpha</taxon>
        <taxon>Chalcidoidea</taxon>
        <taxon>Trichogrammatidae</taxon>
        <taxon>Trichogramma</taxon>
    </lineage>
</organism>
<keyword evidence="5" id="KW-1185">Reference proteome</keyword>
<reference evidence="4 5" key="1">
    <citation type="submission" date="2020-02" db="EMBL/GenBank/DDBJ databases">
        <authorList>
            <person name="Ferguson B K."/>
        </authorList>
    </citation>
    <scope>NUCLEOTIDE SEQUENCE [LARGE SCALE GENOMIC DNA]</scope>
</reference>
<dbReference type="Pfam" id="PF17862">
    <property type="entry name" value="AAA_lid_3"/>
    <property type="match status" value="2"/>
</dbReference>
<dbReference type="EMBL" id="CADCXV010001560">
    <property type="protein sequence ID" value="CAB0045281.1"/>
    <property type="molecule type" value="Genomic_DNA"/>
</dbReference>
<dbReference type="SMART" id="SM00382">
    <property type="entry name" value="AAA"/>
    <property type="match status" value="1"/>
</dbReference>
<name>A0A6H5J495_9HYME</name>
<dbReference type="Gene3D" id="3.40.50.300">
    <property type="entry name" value="P-loop containing nucleotide triphosphate hydrolases"/>
    <property type="match status" value="2"/>
</dbReference>
<evidence type="ECO:0000259" key="3">
    <source>
        <dbReference type="SMART" id="SM00382"/>
    </source>
</evidence>
<dbReference type="InterPro" id="IPR003960">
    <property type="entry name" value="ATPase_AAA_CS"/>
</dbReference>
<keyword evidence="1" id="KW-0547">Nucleotide-binding</keyword>
<dbReference type="InterPro" id="IPR003959">
    <property type="entry name" value="ATPase_AAA_core"/>
</dbReference>
<keyword evidence="2" id="KW-0067">ATP-binding</keyword>
<dbReference type="PANTHER" id="PTHR23077">
    <property type="entry name" value="AAA-FAMILY ATPASE"/>
    <property type="match status" value="1"/>
</dbReference>
<dbReference type="GO" id="GO:0005737">
    <property type="term" value="C:cytoplasm"/>
    <property type="evidence" value="ECO:0007669"/>
    <property type="project" value="TreeGrafter"/>
</dbReference>
<evidence type="ECO:0000256" key="1">
    <source>
        <dbReference type="ARBA" id="ARBA00022741"/>
    </source>
</evidence>
<dbReference type="OrthoDB" id="27435at2759"/>
<sequence>MYLFEEKKFHCTHDDLLIPEHPDISYEKSHETIFLSVKVMELVKIAKGEPVIITTADNNALVKKAWPVNDDNLLSAFLTIKAIELNQIKGCVTIEKLKSTTCIAKEIIVEPIEKNEREKMSLKLEHSFQRKMHQQIVAIGNLICIPYYSSNLIYKIIDIKANDVLGRRLEKVTLSDESKNKFYTVKYSTKWIITQISSEQEITKQISPSLKSVGGYSHLIKELKQVINIGLKCDMKAFKFHVSRGIILHGPPGVGKSMLSEALLSEFNAHITRIIPSHLYNNNLNETELILKDLFKEKSTSSTNHEKKILASLVTFFNDIQISEKNIVILAVTSKLDAVDSFLRKPRLFGKEFKMSVPTKEMRKEILLKLIETIPNSLNEDDIEQIASETHGFVGADLNSLCSEACYRVLGTEVCFTSDNSNDILVSRDDFIDALKVVSPMEMKDFSIESPDVSWSDIGGQSDLKLKLSQSVDWPLKVSKCLYQIWGKATTRSINGPELFNKYVGESEKKVRDLFQKARQVAPSIIFIDEIDALGGERSSSSESAGGSVQERVLTQLLTELDGVTALVNVTLVAATNRPDRIDKALLRPGRFDRLIYVPLPNKEARMEIFEIILRKMGEMVCPNVKLDDLVALTEGYSGAEIQAICNEAGLKAMFDSGNPANENLVHKLVTMEHFKQASSIVIPRTHVDTLKMYDEFLNKPRY</sequence>
<gene>
    <name evidence="4" type="ORF">TBRA_LOCUS16811</name>
</gene>
<dbReference type="SUPFAM" id="SSF52540">
    <property type="entry name" value="P-loop containing nucleoside triphosphate hydrolases"/>
    <property type="match status" value="2"/>
</dbReference>
<dbReference type="Pfam" id="PF00004">
    <property type="entry name" value="AAA"/>
    <property type="match status" value="2"/>
</dbReference>
<dbReference type="Gene3D" id="1.10.8.60">
    <property type="match status" value="2"/>
</dbReference>
<evidence type="ECO:0000313" key="5">
    <source>
        <dbReference type="Proteomes" id="UP000479190"/>
    </source>
</evidence>
<dbReference type="GO" id="GO:0005524">
    <property type="term" value="F:ATP binding"/>
    <property type="evidence" value="ECO:0007669"/>
    <property type="project" value="UniProtKB-KW"/>
</dbReference>
<evidence type="ECO:0000256" key="2">
    <source>
        <dbReference type="ARBA" id="ARBA00022840"/>
    </source>
</evidence>
<accession>A0A6H5J495</accession>
<dbReference type="InterPro" id="IPR003593">
    <property type="entry name" value="AAA+_ATPase"/>
</dbReference>
<dbReference type="InterPro" id="IPR041569">
    <property type="entry name" value="AAA_lid_3"/>
</dbReference>
<evidence type="ECO:0000313" key="4">
    <source>
        <dbReference type="EMBL" id="CAB0045281.1"/>
    </source>
</evidence>
<feature type="domain" description="AAA+ ATPase" evidence="3">
    <location>
        <begin position="242"/>
        <end position="602"/>
    </location>
</feature>
<proteinExistence type="predicted"/>
<protein>
    <recommendedName>
        <fullName evidence="3">AAA+ ATPase domain-containing protein</fullName>
    </recommendedName>
</protein>
<dbReference type="PANTHER" id="PTHR23077:SF27">
    <property type="entry name" value="ATPASE FAMILY GENE 2 PROTEIN HOMOLOG A"/>
    <property type="match status" value="1"/>
</dbReference>
<dbReference type="PROSITE" id="PS00674">
    <property type="entry name" value="AAA"/>
    <property type="match status" value="1"/>
</dbReference>
<dbReference type="Proteomes" id="UP000479190">
    <property type="component" value="Unassembled WGS sequence"/>
</dbReference>
<dbReference type="AlphaFoldDB" id="A0A6H5J495"/>
<dbReference type="InterPro" id="IPR050168">
    <property type="entry name" value="AAA_ATPase_domain"/>
</dbReference>
<dbReference type="InterPro" id="IPR027417">
    <property type="entry name" value="P-loop_NTPase"/>
</dbReference>
<dbReference type="GO" id="GO:0016887">
    <property type="term" value="F:ATP hydrolysis activity"/>
    <property type="evidence" value="ECO:0007669"/>
    <property type="project" value="InterPro"/>
</dbReference>